<keyword evidence="6" id="KW-1185">Reference proteome</keyword>
<dbReference type="SUPFAM" id="SSF48008">
    <property type="entry name" value="GntR ligand-binding domain-like"/>
    <property type="match status" value="1"/>
</dbReference>
<evidence type="ECO:0000313" key="6">
    <source>
        <dbReference type="Proteomes" id="UP000233293"/>
    </source>
</evidence>
<proteinExistence type="predicted"/>
<dbReference type="AlphaFoldDB" id="A0A2N3PTQ4"/>
<accession>A0A2N3PTQ4</accession>
<dbReference type="Gene3D" id="1.20.120.530">
    <property type="entry name" value="GntR ligand-binding domain-like"/>
    <property type="match status" value="1"/>
</dbReference>
<dbReference type="RefSeq" id="WP_101251409.1">
    <property type="nucleotide sequence ID" value="NZ_PIUM01000017.1"/>
</dbReference>
<evidence type="ECO:0000256" key="1">
    <source>
        <dbReference type="ARBA" id="ARBA00023015"/>
    </source>
</evidence>
<dbReference type="PROSITE" id="PS50949">
    <property type="entry name" value="HTH_GNTR"/>
    <property type="match status" value="1"/>
</dbReference>
<name>A0A2N3PTQ4_9PROT</name>
<dbReference type="SMART" id="SM00895">
    <property type="entry name" value="FCD"/>
    <property type="match status" value="1"/>
</dbReference>
<dbReference type="GO" id="GO:0003700">
    <property type="term" value="F:DNA-binding transcription factor activity"/>
    <property type="evidence" value="ECO:0007669"/>
    <property type="project" value="InterPro"/>
</dbReference>
<dbReference type="Pfam" id="PF07729">
    <property type="entry name" value="FCD"/>
    <property type="match status" value="1"/>
</dbReference>
<dbReference type="InterPro" id="IPR000524">
    <property type="entry name" value="Tscrpt_reg_HTH_GntR"/>
</dbReference>
<keyword evidence="2" id="KW-0238">DNA-binding</keyword>
<evidence type="ECO:0000256" key="3">
    <source>
        <dbReference type="ARBA" id="ARBA00023163"/>
    </source>
</evidence>
<dbReference type="PANTHER" id="PTHR43537:SF24">
    <property type="entry name" value="GLUCONATE OPERON TRANSCRIPTIONAL REPRESSOR"/>
    <property type="match status" value="1"/>
</dbReference>
<dbReference type="CDD" id="cd07377">
    <property type="entry name" value="WHTH_GntR"/>
    <property type="match status" value="1"/>
</dbReference>
<dbReference type="Proteomes" id="UP000233293">
    <property type="component" value="Unassembled WGS sequence"/>
</dbReference>
<keyword evidence="1" id="KW-0805">Transcription regulation</keyword>
<evidence type="ECO:0000313" key="5">
    <source>
        <dbReference type="EMBL" id="PKU23773.1"/>
    </source>
</evidence>
<reference evidence="6" key="1">
    <citation type="submission" date="2017-12" db="EMBL/GenBank/DDBJ databases">
        <title>Draft genome sequence of Telmatospirillum siberiense 26-4b1T, an acidotolerant peatland alphaproteobacterium potentially involved in sulfur cycling.</title>
        <authorList>
            <person name="Hausmann B."/>
            <person name="Pjevac P."/>
            <person name="Schreck K."/>
            <person name="Herbold C.W."/>
            <person name="Daims H."/>
            <person name="Wagner M."/>
            <person name="Pester M."/>
            <person name="Loy A."/>
        </authorList>
    </citation>
    <scope>NUCLEOTIDE SEQUENCE [LARGE SCALE GENOMIC DNA]</scope>
    <source>
        <strain evidence="6">26-4b1</strain>
    </source>
</reference>
<sequence length="230" mass="25639">MYGDPQSYSSAQEEAYRFILAAIREGRYRPGDHLIAKDVAAELQLSRMPVREALARLAVEGLVTTRPNRGAVVTRLTADEISELFEIRAVLEGLALRLAIPSIDAGVISELNGFLDRMEQSDAGENGQWNHHHQAFHQYLSGLSRRPTLIRQINSLYATIDPYLRIWFHHAEKPRGATPPQRLLVEAIKKGDPAEAEAAMRAHVLRTAPSLVEFIKSQDGLCAPEKARKA</sequence>
<dbReference type="GO" id="GO:0003677">
    <property type="term" value="F:DNA binding"/>
    <property type="evidence" value="ECO:0007669"/>
    <property type="project" value="UniProtKB-KW"/>
</dbReference>
<dbReference type="PANTHER" id="PTHR43537">
    <property type="entry name" value="TRANSCRIPTIONAL REGULATOR, GNTR FAMILY"/>
    <property type="match status" value="1"/>
</dbReference>
<dbReference type="InterPro" id="IPR036390">
    <property type="entry name" value="WH_DNA-bd_sf"/>
</dbReference>
<dbReference type="InterPro" id="IPR008920">
    <property type="entry name" value="TF_FadR/GntR_C"/>
</dbReference>
<keyword evidence="3" id="KW-0804">Transcription</keyword>
<dbReference type="OrthoDB" id="8638122at2"/>
<dbReference type="InterPro" id="IPR011711">
    <property type="entry name" value="GntR_C"/>
</dbReference>
<gene>
    <name evidence="5" type="ORF">CWS72_14875</name>
</gene>
<organism evidence="5 6">
    <name type="scientific">Telmatospirillum siberiense</name>
    <dbReference type="NCBI Taxonomy" id="382514"/>
    <lineage>
        <taxon>Bacteria</taxon>
        <taxon>Pseudomonadati</taxon>
        <taxon>Pseudomonadota</taxon>
        <taxon>Alphaproteobacteria</taxon>
        <taxon>Rhodospirillales</taxon>
        <taxon>Rhodospirillaceae</taxon>
        <taxon>Telmatospirillum</taxon>
    </lineage>
</organism>
<dbReference type="EMBL" id="PIUM01000017">
    <property type="protein sequence ID" value="PKU23773.1"/>
    <property type="molecule type" value="Genomic_DNA"/>
</dbReference>
<feature type="domain" description="HTH gntR-type" evidence="4">
    <location>
        <begin position="9"/>
        <end position="76"/>
    </location>
</feature>
<dbReference type="Gene3D" id="1.10.10.10">
    <property type="entry name" value="Winged helix-like DNA-binding domain superfamily/Winged helix DNA-binding domain"/>
    <property type="match status" value="1"/>
</dbReference>
<dbReference type="SUPFAM" id="SSF46785">
    <property type="entry name" value="Winged helix' DNA-binding domain"/>
    <property type="match status" value="1"/>
</dbReference>
<comment type="caution">
    <text evidence="5">The sequence shown here is derived from an EMBL/GenBank/DDBJ whole genome shotgun (WGS) entry which is preliminary data.</text>
</comment>
<dbReference type="SMART" id="SM00345">
    <property type="entry name" value="HTH_GNTR"/>
    <property type="match status" value="1"/>
</dbReference>
<evidence type="ECO:0000259" key="4">
    <source>
        <dbReference type="PROSITE" id="PS50949"/>
    </source>
</evidence>
<evidence type="ECO:0000256" key="2">
    <source>
        <dbReference type="ARBA" id="ARBA00023125"/>
    </source>
</evidence>
<dbReference type="Pfam" id="PF00392">
    <property type="entry name" value="GntR"/>
    <property type="match status" value="1"/>
</dbReference>
<protein>
    <submittedName>
        <fullName evidence="5">GntR family transcriptional regulator</fullName>
    </submittedName>
</protein>
<dbReference type="InterPro" id="IPR036388">
    <property type="entry name" value="WH-like_DNA-bd_sf"/>
</dbReference>